<accession>A0AAW1K6U8</accession>
<dbReference type="AlphaFoldDB" id="A0AAW1K6U8"/>
<protein>
    <submittedName>
        <fullName evidence="2">Uncharacterized protein</fullName>
    </submittedName>
</protein>
<evidence type="ECO:0000256" key="1">
    <source>
        <dbReference type="SAM" id="MobiDB-lite"/>
    </source>
</evidence>
<organism evidence="2 3">
    <name type="scientific">Saponaria officinalis</name>
    <name type="common">Common soapwort</name>
    <name type="synonym">Lychnis saponaria</name>
    <dbReference type="NCBI Taxonomy" id="3572"/>
    <lineage>
        <taxon>Eukaryota</taxon>
        <taxon>Viridiplantae</taxon>
        <taxon>Streptophyta</taxon>
        <taxon>Embryophyta</taxon>
        <taxon>Tracheophyta</taxon>
        <taxon>Spermatophyta</taxon>
        <taxon>Magnoliopsida</taxon>
        <taxon>eudicotyledons</taxon>
        <taxon>Gunneridae</taxon>
        <taxon>Pentapetalae</taxon>
        <taxon>Caryophyllales</taxon>
        <taxon>Caryophyllaceae</taxon>
        <taxon>Caryophylleae</taxon>
        <taxon>Saponaria</taxon>
    </lineage>
</organism>
<name>A0AAW1K6U8_SAPOF</name>
<feature type="region of interest" description="Disordered" evidence="1">
    <location>
        <begin position="84"/>
        <end position="103"/>
    </location>
</feature>
<sequence>MMNDSKMMKKLNLNGEFLHQFSYFKNTSTYSPGLKNNVEIHKIVTRRNDFGDFNSATTAHEHIYVTNNNNHQVYVEGAKLKFKGVNGSQDRTDVTPGPPGQNN</sequence>
<evidence type="ECO:0000313" key="2">
    <source>
        <dbReference type="EMBL" id="KAK9713347.1"/>
    </source>
</evidence>
<proteinExistence type="predicted"/>
<gene>
    <name evidence="2" type="ORF">RND81_06G021600</name>
</gene>
<dbReference type="Proteomes" id="UP001443914">
    <property type="component" value="Unassembled WGS sequence"/>
</dbReference>
<keyword evidence="3" id="KW-1185">Reference proteome</keyword>
<reference evidence="2" key="1">
    <citation type="submission" date="2024-03" db="EMBL/GenBank/DDBJ databases">
        <title>WGS assembly of Saponaria officinalis var. Norfolk2.</title>
        <authorList>
            <person name="Jenkins J."/>
            <person name="Shu S."/>
            <person name="Grimwood J."/>
            <person name="Barry K."/>
            <person name="Goodstein D."/>
            <person name="Schmutz J."/>
            <person name="Leebens-Mack J."/>
            <person name="Osbourn A."/>
        </authorList>
    </citation>
    <scope>NUCLEOTIDE SEQUENCE [LARGE SCALE GENOMIC DNA]</scope>
    <source>
        <strain evidence="2">JIC</strain>
    </source>
</reference>
<comment type="caution">
    <text evidence="2">The sequence shown here is derived from an EMBL/GenBank/DDBJ whole genome shotgun (WGS) entry which is preliminary data.</text>
</comment>
<evidence type="ECO:0000313" key="3">
    <source>
        <dbReference type="Proteomes" id="UP001443914"/>
    </source>
</evidence>
<dbReference type="EMBL" id="JBDFQZ010000006">
    <property type="protein sequence ID" value="KAK9713347.1"/>
    <property type="molecule type" value="Genomic_DNA"/>
</dbReference>